<evidence type="ECO:0000256" key="1">
    <source>
        <dbReference type="ARBA" id="ARBA00007734"/>
    </source>
</evidence>
<gene>
    <name evidence="6" type="ORF">BQ8794_180174</name>
</gene>
<dbReference type="PANTHER" id="PTHR37423:SF2">
    <property type="entry name" value="MEMBRANE-BOUND LYTIC MUREIN TRANSGLYCOSYLASE C"/>
    <property type="match status" value="1"/>
</dbReference>
<evidence type="ECO:0000313" key="7">
    <source>
        <dbReference type="Proteomes" id="UP000188388"/>
    </source>
</evidence>
<dbReference type="InterPro" id="IPR008258">
    <property type="entry name" value="Transglycosylase_SLT_dom_1"/>
</dbReference>
<accession>A0A1R3V4S9</accession>
<comment type="similarity">
    <text evidence="1">Belongs to the transglycosylase Slt family.</text>
</comment>
<evidence type="ECO:0000256" key="2">
    <source>
        <dbReference type="ARBA" id="ARBA00009387"/>
    </source>
</evidence>
<evidence type="ECO:0000313" key="6">
    <source>
        <dbReference type="EMBL" id="SIT54830.1"/>
    </source>
</evidence>
<evidence type="ECO:0000256" key="3">
    <source>
        <dbReference type="SAM" id="MobiDB-lite"/>
    </source>
</evidence>
<dbReference type="SUPFAM" id="SSF53955">
    <property type="entry name" value="Lysozyme-like"/>
    <property type="match status" value="1"/>
</dbReference>
<dbReference type="AlphaFoldDB" id="A0A1R3V4S9"/>
<dbReference type="Proteomes" id="UP000188388">
    <property type="component" value="Unassembled WGS sequence"/>
</dbReference>
<dbReference type="RefSeq" id="WP_077376343.1">
    <property type="nucleotide sequence ID" value="NZ_FTPD01000010.1"/>
</dbReference>
<evidence type="ECO:0000259" key="5">
    <source>
        <dbReference type="Pfam" id="PF01464"/>
    </source>
</evidence>
<dbReference type="CDD" id="cd00254">
    <property type="entry name" value="LT-like"/>
    <property type="match status" value="1"/>
</dbReference>
<proteinExistence type="inferred from homology"/>
<reference evidence="7" key="1">
    <citation type="submission" date="2017-01" db="EMBL/GenBank/DDBJ databases">
        <authorList>
            <person name="Brunel B."/>
        </authorList>
    </citation>
    <scope>NUCLEOTIDE SEQUENCE [LARGE SCALE GENOMIC DNA]</scope>
</reference>
<dbReference type="Gene3D" id="1.10.530.10">
    <property type="match status" value="1"/>
</dbReference>
<evidence type="ECO:0000256" key="4">
    <source>
        <dbReference type="SAM" id="SignalP"/>
    </source>
</evidence>
<name>A0A1R3V4S9_9HYPH</name>
<dbReference type="PANTHER" id="PTHR37423">
    <property type="entry name" value="SOLUBLE LYTIC MUREIN TRANSGLYCOSYLASE-RELATED"/>
    <property type="match status" value="1"/>
</dbReference>
<keyword evidence="7" id="KW-1185">Reference proteome</keyword>
<sequence>MDRVTLLMFGMIAFAPCACSASTGAEPVAISQIPHLQRWHEFTGEASRRFRIPQAWIYAVMDAESGGKTMLDGRPITSRAGAMGLMQVMPETYQDMRAEYGLGADPHDPRDNILAGTAYLSAMFDRFGFPGLFAAYNAGPERYESHLKRGKPLPKETVAYLKQLRGKGISADDIDEFEGDSKAPNSQNAPSGRSLFFLRNGVRAGEAKGDLFVPLRVNRARTNEPNGG</sequence>
<comment type="similarity">
    <text evidence="2">Belongs to the virb1 family.</text>
</comment>
<keyword evidence="4" id="KW-0732">Signal</keyword>
<dbReference type="Pfam" id="PF01464">
    <property type="entry name" value="SLT"/>
    <property type="match status" value="1"/>
</dbReference>
<dbReference type="STRING" id="1631249.BQ8794_180174"/>
<protein>
    <submittedName>
        <fullName evidence="6">Lytic transglycosylase catalytic</fullName>
    </submittedName>
</protein>
<dbReference type="EMBL" id="FTPD01000010">
    <property type="protein sequence ID" value="SIT54830.1"/>
    <property type="molecule type" value="Genomic_DNA"/>
</dbReference>
<feature type="signal peptide" evidence="4">
    <location>
        <begin position="1"/>
        <end position="21"/>
    </location>
</feature>
<feature type="region of interest" description="Disordered" evidence="3">
    <location>
        <begin position="173"/>
        <end position="193"/>
    </location>
</feature>
<feature type="domain" description="Transglycosylase SLT" evidence="5">
    <location>
        <begin position="44"/>
        <end position="151"/>
    </location>
</feature>
<feature type="chain" id="PRO_5013317663" evidence="4">
    <location>
        <begin position="22"/>
        <end position="228"/>
    </location>
</feature>
<organism evidence="6 7">
    <name type="scientific">Mesorhizobium prunaredense</name>
    <dbReference type="NCBI Taxonomy" id="1631249"/>
    <lineage>
        <taxon>Bacteria</taxon>
        <taxon>Pseudomonadati</taxon>
        <taxon>Pseudomonadota</taxon>
        <taxon>Alphaproteobacteria</taxon>
        <taxon>Hyphomicrobiales</taxon>
        <taxon>Phyllobacteriaceae</taxon>
        <taxon>Mesorhizobium</taxon>
    </lineage>
</organism>
<dbReference type="InterPro" id="IPR023346">
    <property type="entry name" value="Lysozyme-like_dom_sf"/>
</dbReference>